<gene>
    <name evidence="1" type="ORF">R54767_04693</name>
</gene>
<organism evidence="1 2">
    <name type="scientific">Paraburkholderia gardini</name>
    <dbReference type="NCBI Taxonomy" id="2823469"/>
    <lineage>
        <taxon>Bacteria</taxon>
        <taxon>Pseudomonadati</taxon>
        <taxon>Pseudomonadota</taxon>
        <taxon>Betaproteobacteria</taxon>
        <taxon>Burkholderiales</taxon>
        <taxon>Burkholderiaceae</taxon>
        <taxon>Paraburkholderia</taxon>
    </lineage>
</organism>
<evidence type="ECO:0000313" key="1">
    <source>
        <dbReference type="EMBL" id="CAG4920263.1"/>
    </source>
</evidence>
<evidence type="ECO:0008006" key="3">
    <source>
        <dbReference type="Google" id="ProtNLM"/>
    </source>
</evidence>
<keyword evidence="2" id="KW-1185">Reference proteome</keyword>
<proteinExistence type="predicted"/>
<comment type="caution">
    <text evidence="1">The sequence shown here is derived from an EMBL/GenBank/DDBJ whole genome shotgun (WGS) entry which is preliminary data.</text>
</comment>
<name>A0ABN7QQQ8_9BURK</name>
<protein>
    <recommendedName>
        <fullName evidence="3">ANTAR domain-containing protein</fullName>
    </recommendedName>
</protein>
<dbReference type="EMBL" id="CAJQYY010000034">
    <property type="protein sequence ID" value="CAG4920263.1"/>
    <property type="molecule type" value="Genomic_DNA"/>
</dbReference>
<evidence type="ECO:0000313" key="2">
    <source>
        <dbReference type="Proteomes" id="UP000789752"/>
    </source>
</evidence>
<accession>A0ABN7QQQ8</accession>
<dbReference type="Proteomes" id="UP000789752">
    <property type="component" value="Unassembled WGS sequence"/>
</dbReference>
<reference evidence="1 2" key="1">
    <citation type="submission" date="2021-04" db="EMBL/GenBank/DDBJ databases">
        <authorList>
            <person name="Vanwijnsberghe S."/>
        </authorList>
    </citation>
    <scope>NUCLEOTIDE SEQUENCE [LARGE SCALE GENOMIC DNA]</scope>
    <source>
        <strain evidence="1 2">LMG 32171</strain>
    </source>
</reference>
<sequence>MTRNLYTGRENPPDPATDSERVVISHAMGKATEALKVVRSMVLAVRVSDDSVRALEVIDAALKVLR</sequence>